<feature type="region of interest" description="Disordered" evidence="1">
    <location>
        <begin position="123"/>
        <end position="152"/>
    </location>
</feature>
<organism evidence="2 3">
    <name type="scientific">Apiospora arundinis</name>
    <dbReference type="NCBI Taxonomy" id="335852"/>
    <lineage>
        <taxon>Eukaryota</taxon>
        <taxon>Fungi</taxon>
        <taxon>Dikarya</taxon>
        <taxon>Ascomycota</taxon>
        <taxon>Pezizomycotina</taxon>
        <taxon>Sordariomycetes</taxon>
        <taxon>Xylariomycetidae</taxon>
        <taxon>Amphisphaeriales</taxon>
        <taxon>Apiosporaceae</taxon>
        <taxon>Apiospora</taxon>
    </lineage>
</organism>
<feature type="compositionally biased region" description="Basic residues" evidence="1">
    <location>
        <begin position="199"/>
        <end position="223"/>
    </location>
</feature>
<reference evidence="2 3" key="1">
    <citation type="journal article" date="2024" name="IMA Fungus">
        <title>Apiospora arundinis, a panoply of carbohydrate-active enzymes and secondary metabolites.</title>
        <authorList>
            <person name="Sorensen T."/>
            <person name="Petersen C."/>
            <person name="Muurmann A.T."/>
            <person name="Christiansen J.V."/>
            <person name="Brundto M.L."/>
            <person name="Overgaard C.K."/>
            <person name="Boysen A.T."/>
            <person name="Wollenberg R.D."/>
            <person name="Larsen T.O."/>
            <person name="Sorensen J.L."/>
            <person name="Nielsen K.L."/>
            <person name="Sondergaard T.E."/>
        </authorList>
    </citation>
    <scope>NUCLEOTIDE SEQUENCE [LARGE SCALE GENOMIC DNA]</scope>
    <source>
        <strain evidence="2 3">AAU 773</strain>
    </source>
</reference>
<dbReference type="Proteomes" id="UP001390339">
    <property type="component" value="Unassembled WGS sequence"/>
</dbReference>
<evidence type="ECO:0000313" key="3">
    <source>
        <dbReference type="Proteomes" id="UP001390339"/>
    </source>
</evidence>
<comment type="caution">
    <text evidence="2">The sequence shown here is derived from an EMBL/GenBank/DDBJ whole genome shotgun (WGS) entry which is preliminary data.</text>
</comment>
<protein>
    <submittedName>
        <fullName evidence="2">Uncharacterized protein</fullName>
    </submittedName>
</protein>
<keyword evidence="3" id="KW-1185">Reference proteome</keyword>
<accession>A0ABR2J9Z2</accession>
<feature type="region of interest" description="Disordered" evidence="1">
    <location>
        <begin position="164"/>
        <end position="223"/>
    </location>
</feature>
<sequence length="664" mass="72375">MCIIEYIGYSCGHSSVPVLRLCPMTTHAPTNPVCKDPSHRPTMVGDMCPACSRITHSRWVDIVMFEHQWMHERGTCGCPATFPALLHPRTIGAGTEQEAQQYTGSSTTLRGISNQMGNAMRSKFEQDSGASTSSNEDSSGTLTIASTNNFSPAINTGTVSMQASGSHRYSAKPTAATAPVEQPFTASSHAGQSQSQDKGKKKPQKSMKQRRKGKGQAKAKNWKYQKKDNSNCDLFPMSTPDTMPTLSSKDIIHTFHLPPAPSPLTAVGFHNASAGSSQKQVNVRLASQFATEWIPDHAELHRMGHCNCHVRFENYQPYKVTEVEYYAKREDSLGSKISSLKEMSARMEALGLSEIGVSGDVGNYSSYHGGDSAYPGVGEPAYSGIDDSSIITSAGFPTARDAKEKGDIVQQVDLFDPFAPSSSPSPVTMMMSDRGETGHTSMSAVYPEYVTLGTARVPYDDIHTFSADSPQFSHGPDSFTSMPFDQFSQTHYPAATPTGTAQAPVESLSSTGITVDTRPVLYSYLPEQTLRLSDIAQWRAIEAASDDDPEQTRRRWATASTRPEDFGFRTVEEAARALAATYPDEHANPIWSRPAAQVEAAEHLPNTLYYQHFDANDPSTYPLVAWPLGAGPEGGPEYSHSPRWDICHLSRPRLNRSCSLDGSS</sequence>
<evidence type="ECO:0000256" key="1">
    <source>
        <dbReference type="SAM" id="MobiDB-lite"/>
    </source>
</evidence>
<gene>
    <name evidence="2" type="ORF">PGQ11_004736</name>
</gene>
<name>A0ABR2J9Z2_9PEZI</name>
<dbReference type="EMBL" id="JAPCWZ010000003">
    <property type="protein sequence ID" value="KAK8874222.1"/>
    <property type="molecule type" value="Genomic_DNA"/>
</dbReference>
<proteinExistence type="predicted"/>
<evidence type="ECO:0000313" key="2">
    <source>
        <dbReference type="EMBL" id="KAK8874222.1"/>
    </source>
</evidence>
<feature type="compositionally biased region" description="Polar residues" evidence="1">
    <location>
        <begin position="128"/>
        <end position="152"/>
    </location>
</feature>